<comment type="caution">
    <text evidence="2">The sequence shown here is derived from an EMBL/GenBank/DDBJ whole genome shotgun (WGS) entry which is preliminary data.</text>
</comment>
<name>A0ABV1KG14_9PSEU</name>
<evidence type="ECO:0000313" key="3">
    <source>
        <dbReference type="Proteomes" id="UP001494902"/>
    </source>
</evidence>
<keyword evidence="3" id="KW-1185">Reference proteome</keyword>
<proteinExistence type="predicted"/>
<dbReference type="EMBL" id="JBEDNQ010000010">
    <property type="protein sequence ID" value="MEQ3553388.1"/>
    <property type="molecule type" value="Genomic_DNA"/>
</dbReference>
<dbReference type="InterPro" id="IPR010296">
    <property type="entry name" value="DUF899_thioredox"/>
</dbReference>
<dbReference type="Pfam" id="PF05988">
    <property type="entry name" value="DUF899"/>
    <property type="match status" value="1"/>
</dbReference>
<evidence type="ECO:0000313" key="2">
    <source>
        <dbReference type="EMBL" id="MEQ3553388.1"/>
    </source>
</evidence>
<evidence type="ECO:0000256" key="1">
    <source>
        <dbReference type="SAM" id="MobiDB-lite"/>
    </source>
</evidence>
<protein>
    <submittedName>
        <fullName evidence="2">DUF899 family protein</fullName>
    </submittedName>
</protein>
<gene>
    <name evidence="2" type="ORF">WIS52_23200</name>
</gene>
<sequence>MVRSTRFGRAVPVPARCDRGDRVYRTYFVNGRGIEAFTPTWTILDRTPFGRQESWEDPAGGRPQGPAYGWWGRPDEYS</sequence>
<organism evidence="2 3">
    <name type="scientific">Pseudonocardia nematodicida</name>
    <dbReference type="NCBI Taxonomy" id="1206997"/>
    <lineage>
        <taxon>Bacteria</taxon>
        <taxon>Bacillati</taxon>
        <taxon>Actinomycetota</taxon>
        <taxon>Actinomycetes</taxon>
        <taxon>Pseudonocardiales</taxon>
        <taxon>Pseudonocardiaceae</taxon>
        <taxon>Pseudonocardia</taxon>
    </lineage>
</organism>
<accession>A0ABV1KG14</accession>
<feature type="region of interest" description="Disordered" evidence="1">
    <location>
        <begin position="52"/>
        <end position="78"/>
    </location>
</feature>
<reference evidence="2 3" key="1">
    <citation type="submission" date="2024-03" db="EMBL/GenBank/DDBJ databases">
        <title>Draft genome sequence of Pseudonocardia nematodicida JCM 31783.</title>
        <authorList>
            <person name="Butdee W."/>
            <person name="Duangmal K."/>
        </authorList>
    </citation>
    <scope>NUCLEOTIDE SEQUENCE [LARGE SCALE GENOMIC DNA]</scope>
    <source>
        <strain evidence="2 3">JCM 31783</strain>
    </source>
</reference>
<dbReference type="Proteomes" id="UP001494902">
    <property type="component" value="Unassembled WGS sequence"/>
</dbReference>